<dbReference type="Pfam" id="PF14246">
    <property type="entry name" value="TetR_C_7"/>
    <property type="match status" value="1"/>
</dbReference>
<accession>A0ABY4B1I1</accession>
<dbReference type="PROSITE" id="PS50977">
    <property type="entry name" value="HTH_TETR_2"/>
    <property type="match status" value="1"/>
</dbReference>
<dbReference type="PRINTS" id="PR00455">
    <property type="entry name" value="HTHTETR"/>
</dbReference>
<dbReference type="InterPro" id="IPR001647">
    <property type="entry name" value="HTH_TetR"/>
</dbReference>
<sequence length="218" mass="23466">MRPSSLQKREAALRAAERQFLATGYESVTMDSIAAECGIAKQTLYSHFGSKRALFLELVTAETVGTRRTVLSPPPRVDPHDEPRSALRELLVGQLAAVLTPNIVGLRRLVIGELPRSPELAEALYEHGPKRAIATLTGIVRELQSAGVLRAADPERAAAQLNWMVMGEPLNRAMMLGDAALPDRAEIEAQVDLALELFFDGLAPRPAAPSAAGHPAHA</sequence>
<evidence type="ECO:0000313" key="4">
    <source>
        <dbReference type="EMBL" id="UOE26880.1"/>
    </source>
</evidence>
<gene>
    <name evidence="4" type="ORF">MTP13_03600</name>
</gene>
<dbReference type="Proteomes" id="UP000831304">
    <property type="component" value="Chromosome"/>
</dbReference>
<keyword evidence="1 2" id="KW-0238">DNA-binding</keyword>
<feature type="DNA-binding region" description="H-T-H motif" evidence="2">
    <location>
        <begin position="29"/>
        <end position="48"/>
    </location>
</feature>
<organism evidence="4 5">
    <name type="scientific">Agromyces soli</name>
    <dbReference type="NCBI Taxonomy" id="659012"/>
    <lineage>
        <taxon>Bacteria</taxon>
        <taxon>Bacillati</taxon>
        <taxon>Actinomycetota</taxon>
        <taxon>Actinomycetes</taxon>
        <taxon>Micrococcales</taxon>
        <taxon>Microbacteriaceae</taxon>
        <taxon>Agromyces</taxon>
    </lineage>
</organism>
<protein>
    <submittedName>
        <fullName evidence="4">TetR/AcrR family transcriptional regulator</fullName>
    </submittedName>
</protein>
<dbReference type="EMBL" id="CP094533">
    <property type="protein sequence ID" value="UOE26880.1"/>
    <property type="molecule type" value="Genomic_DNA"/>
</dbReference>
<keyword evidence="5" id="KW-1185">Reference proteome</keyword>
<dbReference type="Gene3D" id="1.10.357.10">
    <property type="entry name" value="Tetracycline Repressor, domain 2"/>
    <property type="match status" value="1"/>
</dbReference>
<evidence type="ECO:0000259" key="3">
    <source>
        <dbReference type="PROSITE" id="PS50977"/>
    </source>
</evidence>
<name>A0ABY4B1I1_9MICO</name>
<evidence type="ECO:0000256" key="2">
    <source>
        <dbReference type="PROSITE-ProRule" id="PRU00335"/>
    </source>
</evidence>
<dbReference type="PANTHER" id="PTHR30055">
    <property type="entry name" value="HTH-TYPE TRANSCRIPTIONAL REGULATOR RUTR"/>
    <property type="match status" value="1"/>
</dbReference>
<proteinExistence type="predicted"/>
<evidence type="ECO:0000313" key="5">
    <source>
        <dbReference type="Proteomes" id="UP000831304"/>
    </source>
</evidence>
<dbReference type="InterPro" id="IPR039536">
    <property type="entry name" value="TetR_C_Proteobacteria"/>
</dbReference>
<dbReference type="PANTHER" id="PTHR30055:SF146">
    <property type="entry name" value="HTH-TYPE TRANSCRIPTIONAL DUAL REGULATOR CECR"/>
    <property type="match status" value="1"/>
</dbReference>
<evidence type="ECO:0000256" key="1">
    <source>
        <dbReference type="ARBA" id="ARBA00023125"/>
    </source>
</evidence>
<dbReference type="RefSeq" id="WP_243569701.1">
    <property type="nucleotide sequence ID" value="NZ_BAAARD010000003.1"/>
</dbReference>
<reference evidence="4 5" key="1">
    <citation type="submission" date="2022-03" db="EMBL/GenBank/DDBJ databases">
        <title>Agromyces sp. isolated from the gut of P. brevitarsis seulensis larvae.</title>
        <authorList>
            <person name="Won M."/>
            <person name="Kwon S.-W."/>
        </authorList>
    </citation>
    <scope>NUCLEOTIDE SEQUENCE [LARGE SCALE GENOMIC DNA]</scope>
    <source>
        <strain evidence="4 5">KACC 16215</strain>
    </source>
</reference>
<feature type="domain" description="HTH tetR-type" evidence="3">
    <location>
        <begin position="6"/>
        <end position="66"/>
    </location>
</feature>
<dbReference type="SUPFAM" id="SSF48498">
    <property type="entry name" value="Tetracyclin repressor-like, C-terminal domain"/>
    <property type="match status" value="1"/>
</dbReference>
<dbReference type="InterPro" id="IPR050109">
    <property type="entry name" value="HTH-type_TetR-like_transc_reg"/>
</dbReference>
<dbReference type="SUPFAM" id="SSF46689">
    <property type="entry name" value="Homeodomain-like"/>
    <property type="match status" value="1"/>
</dbReference>
<dbReference type="Pfam" id="PF00440">
    <property type="entry name" value="TetR_N"/>
    <property type="match status" value="1"/>
</dbReference>
<dbReference type="InterPro" id="IPR036271">
    <property type="entry name" value="Tet_transcr_reg_TetR-rel_C_sf"/>
</dbReference>
<dbReference type="InterPro" id="IPR009057">
    <property type="entry name" value="Homeodomain-like_sf"/>
</dbReference>